<sequence>MKNYRKLKIHKKYQARTYRGINVPEIILKGKWLESLGFKQGKMVVVKQEKNKLTITVDKNN</sequence>
<feature type="domain" description="Toxin SymE-like" evidence="1">
    <location>
        <begin position="21"/>
        <end position="57"/>
    </location>
</feature>
<dbReference type="InterPro" id="IPR014944">
    <property type="entry name" value="Toxin_SymE-like"/>
</dbReference>
<accession>A0ABR9TER3</accession>
<evidence type="ECO:0000313" key="3">
    <source>
        <dbReference type="Proteomes" id="UP000640614"/>
    </source>
</evidence>
<name>A0ABR9TER3_9FLAO</name>
<keyword evidence="3" id="KW-1185">Reference proteome</keyword>
<comment type="caution">
    <text evidence="2">The sequence shown here is derived from an EMBL/GenBank/DDBJ whole genome shotgun (WGS) entry which is preliminary data.</text>
</comment>
<reference evidence="2 3" key="1">
    <citation type="submission" date="2018-07" db="EMBL/GenBank/DDBJ databases">
        <title>Genome assembly of strain KB82.</title>
        <authorList>
            <person name="Kukolya J."/>
            <person name="Horvath B."/>
            <person name="Nagy I."/>
            <person name="Toth A."/>
        </authorList>
    </citation>
    <scope>NUCLEOTIDE SEQUENCE [LARGE SCALE GENOMIC DNA]</scope>
    <source>
        <strain evidence="2 3">Kb82</strain>
    </source>
</reference>
<proteinExistence type="predicted"/>
<dbReference type="Proteomes" id="UP000640614">
    <property type="component" value="Unassembled WGS sequence"/>
</dbReference>
<gene>
    <name evidence="2" type="ORF">C4F50_02695</name>
</gene>
<dbReference type="EMBL" id="PRDM01000001">
    <property type="protein sequence ID" value="MBE8723840.1"/>
    <property type="molecule type" value="Genomic_DNA"/>
</dbReference>
<dbReference type="RefSeq" id="WP_193844877.1">
    <property type="nucleotide sequence ID" value="NZ_PRDM01000001.1"/>
</dbReference>
<evidence type="ECO:0000259" key="1">
    <source>
        <dbReference type="Pfam" id="PF08845"/>
    </source>
</evidence>
<organism evidence="2 3">
    <name type="scientific">Flavobacterium hungaricum</name>
    <dbReference type="NCBI Taxonomy" id="2082725"/>
    <lineage>
        <taxon>Bacteria</taxon>
        <taxon>Pseudomonadati</taxon>
        <taxon>Bacteroidota</taxon>
        <taxon>Flavobacteriia</taxon>
        <taxon>Flavobacteriales</taxon>
        <taxon>Flavobacteriaceae</taxon>
        <taxon>Flavobacterium</taxon>
    </lineage>
</organism>
<dbReference type="Pfam" id="PF08845">
    <property type="entry name" value="SymE_toxin"/>
    <property type="match status" value="1"/>
</dbReference>
<evidence type="ECO:0000313" key="2">
    <source>
        <dbReference type="EMBL" id="MBE8723840.1"/>
    </source>
</evidence>
<protein>
    <submittedName>
        <fullName evidence="2">Type I addiction module toxin, SymE family</fullName>
    </submittedName>
</protein>